<dbReference type="AlphaFoldDB" id="A0A448WA46"/>
<dbReference type="Proteomes" id="UP000784294">
    <property type="component" value="Unassembled WGS sequence"/>
</dbReference>
<evidence type="ECO:0000313" key="3">
    <source>
        <dbReference type="Proteomes" id="UP000784294"/>
    </source>
</evidence>
<proteinExistence type="predicted"/>
<keyword evidence="1" id="KW-0472">Membrane</keyword>
<keyword evidence="1" id="KW-0812">Transmembrane</keyword>
<accession>A0A448WA46</accession>
<keyword evidence="1" id="KW-1133">Transmembrane helix</keyword>
<reference evidence="2" key="1">
    <citation type="submission" date="2018-11" db="EMBL/GenBank/DDBJ databases">
        <authorList>
            <consortium name="Pathogen Informatics"/>
        </authorList>
    </citation>
    <scope>NUCLEOTIDE SEQUENCE</scope>
</reference>
<gene>
    <name evidence="2" type="ORF">PXEA_LOCUS306</name>
</gene>
<name>A0A448WA46_9PLAT</name>
<comment type="caution">
    <text evidence="2">The sequence shown here is derived from an EMBL/GenBank/DDBJ whole genome shotgun (WGS) entry which is preliminary data.</text>
</comment>
<dbReference type="EMBL" id="CAAALY010000538">
    <property type="protein sequence ID" value="VEL06866.1"/>
    <property type="molecule type" value="Genomic_DNA"/>
</dbReference>
<evidence type="ECO:0000313" key="2">
    <source>
        <dbReference type="EMBL" id="VEL06866.1"/>
    </source>
</evidence>
<sequence>MDETGTVVAWITQNITISERLIFSEREATYQERVGRKHYRNRCTSKLSLNIGNNIAPSDSDGQPFFHHFLLSCLAHSSFELMDHRHNHFAASFALVLSLFFSFAYLSYCVFLLPRLPNLPILISLVVRRFFAASCWHVWGKLAMVGLNDNLFQSFRIPVYPAVALCLIWSFE</sequence>
<protein>
    <submittedName>
        <fullName evidence="2">Uncharacterized protein</fullName>
    </submittedName>
</protein>
<keyword evidence="3" id="KW-1185">Reference proteome</keyword>
<evidence type="ECO:0000256" key="1">
    <source>
        <dbReference type="SAM" id="Phobius"/>
    </source>
</evidence>
<feature type="transmembrane region" description="Helical" evidence="1">
    <location>
        <begin position="89"/>
        <end position="113"/>
    </location>
</feature>
<organism evidence="2 3">
    <name type="scientific">Protopolystoma xenopodis</name>
    <dbReference type="NCBI Taxonomy" id="117903"/>
    <lineage>
        <taxon>Eukaryota</taxon>
        <taxon>Metazoa</taxon>
        <taxon>Spiralia</taxon>
        <taxon>Lophotrochozoa</taxon>
        <taxon>Platyhelminthes</taxon>
        <taxon>Monogenea</taxon>
        <taxon>Polyopisthocotylea</taxon>
        <taxon>Polystomatidea</taxon>
        <taxon>Polystomatidae</taxon>
        <taxon>Protopolystoma</taxon>
    </lineage>
</organism>